<accession>A0A4R2MEV9</accession>
<dbReference type="AlphaFoldDB" id="A0A4R2MEV9"/>
<feature type="signal peptide" evidence="1">
    <location>
        <begin position="1"/>
        <end position="22"/>
    </location>
</feature>
<name>A0A4R2MEV9_RUBGE</name>
<comment type="caution">
    <text evidence="2">The sequence shown here is derived from an EMBL/GenBank/DDBJ whole genome shotgun (WGS) entry which is preliminary data.</text>
</comment>
<evidence type="ECO:0000313" key="3">
    <source>
        <dbReference type="Proteomes" id="UP000295106"/>
    </source>
</evidence>
<evidence type="ECO:0008006" key="4">
    <source>
        <dbReference type="Google" id="ProtNLM"/>
    </source>
</evidence>
<feature type="chain" id="PRO_5020381504" description="Lipoprotein" evidence="1">
    <location>
        <begin position="23"/>
        <end position="307"/>
    </location>
</feature>
<sequence length="307" mass="33391">MPGLMMRLTTRLATCLVGLAVAGCATRSVDVRPQQADPAEFALWDCERLADETDAVQQRAADLAYTVDDIAGRNIVALGVGVSIFWPALFALRPNGVEARELAEFKGRYEALKTASLDRGCPRPMELSPEHLAALPIAPGDLLVYEERSAARGVAGEWTLQVVSLRRDVFEFRVSQAGPPRPWRQDRQGNVVAAPAGQLEWQRLFRRDIALGDVLSGELRIAGDGYARALVRGQVVATGRQTIAGRSFDVAVVELFGDAQNGEVSSRLDGAIVVDRASGLLIRLDIRSATPGFRLERRLVRVQPGQP</sequence>
<organism evidence="2 3">
    <name type="scientific">Rubrivivax gelatinosus</name>
    <name type="common">Rhodocyclus gelatinosus</name>
    <name type="synonym">Rhodopseudomonas gelatinosa</name>
    <dbReference type="NCBI Taxonomy" id="28068"/>
    <lineage>
        <taxon>Bacteria</taxon>
        <taxon>Pseudomonadati</taxon>
        <taxon>Pseudomonadota</taxon>
        <taxon>Betaproteobacteria</taxon>
        <taxon>Burkholderiales</taxon>
        <taxon>Sphaerotilaceae</taxon>
        <taxon>Rubrivivax</taxon>
    </lineage>
</organism>
<gene>
    <name evidence="2" type="ORF">EV684_1039</name>
</gene>
<evidence type="ECO:0000256" key="1">
    <source>
        <dbReference type="SAM" id="SignalP"/>
    </source>
</evidence>
<proteinExistence type="predicted"/>
<reference evidence="2 3" key="1">
    <citation type="submission" date="2019-03" db="EMBL/GenBank/DDBJ databases">
        <title>Genomic Encyclopedia of Type Strains, Phase IV (KMG-IV): sequencing the most valuable type-strain genomes for metagenomic binning, comparative biology and taxonomic classification.</title>
        <authorList>
            <person name="Goeker M."/>
        </authorList>
    </citation>
    <scope>NUCLEOTIDE SEQUENCE [LARGE SCALE GENOMIC DNA]</scope>
    <source>
        <strain evidence="2 3">DSM 1709</strain>
    </source>
</reference>
<evidence type="ECO:0000313" key="2">
    <source>
        <dbReference type="EMBL" id="TCP03765.1"/>
    </source>
</evidence>
<protein>
    <recommendedName>
        <fullName evidence="4">Lipoprotein</fullName>
    </recommendedName>
</protein>
<dbReference type="EMBL" id="SLXD01000003">
    <property type="protein sequence ID" value="TCP03765.1"/>
    <property type="molecule type" value="Genomic_DNA"/>
</dbReference>
<dbReference type="Proteomes" id="UP000295106">
    <property type="component" value="Unassembled WGS sequence"/>
</dbReference>
<dbReference type="PROSITE" id="PS51257">
    <property type="entry name" value="PROKAR_LIPOPROTEIN"/>
    <property type="match status" value="1"/>
</dbReference>
<keyword evidence="1" id="KW-0732">Signal</keyword>